<dbReference type="Pfam" id="PF13472">
    <property type="entry name" value="Lipase_GDSL_2"/>
    <property type="match status" value="1"/>
</dbReference>
<proteinExistence type="predicted"/>
<evidence type="ECO:0000313" key="3">
    <source>
        <dbReference type="EMBL" id="CAL5219159.1"/>
    </source>
</evidence>
<dbReference type="InterPro" id="IPR013830">
    <property type="entry name" value="SGNH_hydro"/>
</dbReference>
<dbReference type="InterPro" id="IPR051532">
    <property type="entry name" value="Ester_Hydrolysis_Enzymes"/>
</dbReference>
<reference evidence="3 4" key="1">
    <citation type="submission" date="2024-06" db="EMBL/GenBank/DDBJ databases">
        <authorList>
            <person name="Kraege A."/>
            <person name="Thomma B."/>
        </authorList>
    </citation>
    <scope>NUCLEOTIDE SEQUENCE [LARGE SCALE GENOMIC DNA]</scope>
</reference>
<comment type="caution">
    <text evidence="3">The sequence shown here is derived from an EMBL/GenBank/DDBJ whole genome shotgun (WGS) entry which is preliminary data.</text>
</comment>
<dbReference type="SUPFAM" id="SSF52266">
    <property type="entry name" value="SGNH hydrolase"/>
    <property type="match status" value="1"/>
</dbReference>
<evidence type="ECO:0000256" key="1">
    <source>
        <dbReference type="SAM" id="SignalP"/>
    </source>
</evidence>
<feature type="signal peptide" evidence="1">
    <location>
        <begin position="1"/>
        <end position="22"/>
    </location>
</feature>
<protein>
    <submittedName>
        <fullName evidence="3">G940 protein</fullName>
    </submittedName>
</protein>
<feature type="chain" id="PRO_5047240443" evidence="1">
    <location>
        <begin position="23"/>
        <end position="269"/>
    </location>
</feature>
<feature type="domain" description="SGNH hydrolase-type esterase" evidence="2">
    <location>
        <begin position="73"/>
        <end position="247"/>
    </location>
</feature>
<dbReference type="EMBL" id="CAXHTA020000002">
    <property type="protein sequence ID" value="CAL5219159.1"/>
    <property type="molecule type" value="Genomic_DNA"/>
</dbReference>
<gene>
    <name evidence="3" type="primary">g940</name>
    <name evidence="3" type="ORF">VP750_LOCUS818</name>
</gene>
<evidence type="ECO:0000259" key="2">
    <source>
        <dbReference type="Pfam" id="PF13472"/>
    </source>
</evidence>
<dbReference type="Gene3D" id="3.40.50.1110">
    <property type="entry name" value="SGNH hydrolase"/>
    <property type="match status" value="1"/>
</dbReference>
<keyword evidence="1" id="KW-0732">Signal</keyword>
<keyword evidence="4" id="KW-1185">Reference proteome</keyword>
<name>A0ABP1FGV8_9CHLO</name>
<evidence type="ECO:0000313" key="4">
    <source>
        <dbReference type="Proteomes" id="UP001497392"/>
    </source>
</evidence>
<sequence length="269" mass="29334">MSGARAAAAMLLLGCALQRCAAQLPGMLPLPHACTGALNGPAPRSDLRWPANETKLSEGLRQADEAKGVDLIFYGDSIFWEYNGDNLNGPVTKADLQRKAIFQGVFKNYSYKIMALPGDQSGNLLWRVQTGGEFPTIHMPKTVVILIGTNDLTVTQTVKYIHGNSPKTQIVLVGVLPRGAQYWDPAQAWIWPNRYTDAIAAVNAGYYALAQSAPEYIKYVYCGKPYTNDQGMNPDNVEDGVHPNQIGLELLAACMKKDIDVDMGSTRAN</sequence>
<organism evidence="3 4">
    <name type="scientific">Coccomyxa viridis</name>
    <dbReference type="NCBI Taxonomy" id="1274662"/>
    <lineage>
        <taxon>Eukaryota</taxon>
        <taxon>Viridiplantae</taxon>
        <taxon>Chlorophyta</taxon>
        <taxon>core chlorophytes</taxon>
        <taxon>Trebouxiophyceae</taxon>
        <taxon>Trebouxiophyceae incertae sedis</taxon>
        <taxon>Coccomyxaceae</taxon>
        <taxon>Coccomyxa</taxon>
    </lineage>
</organism>
<accession>A0ABP1FGV8</accession>
<dbReference type="Proteomes" id="UP001497392">
    <property type="component" value="Unassembled WGS sequence"/>
</dbReference>
<dbReference type="InterPro" id="IPR036514">
    <property type="entry name" value="SGNH_hydro_sf"/>
</dbReference>
<dbReference type="PANTHER" id="PTHR30383">
    <property type="entry name" value="THIOESTERASE 1/PROTEASE 1/LYSOPHOSPHOLIPASE L1"/>
    <property type="match status" value="1"/>
</dbReference>